<feature type="transmembrane region" description="Helical" evidence="1">
    <location>
        <begin position="120"/>
        <end position="141"/>
    </location>
</feature>
<dbReference type="RefSeq" id="WP_168071862.1">
    <property type="nucleotide sequence ID" value="NZ_BAAAQJ010000003.1"/>
</dbReference>
<dbReference type="EMBL" id="BONU01000004">
    <property type="protein sequence ID" value="GIG72451.1"/>
    <property type="molecule type" value="Genomic_DNA"/>
</dbReference>
<dbReference type="Proteomes" id="UP000653674">
    <property type="component" value="Unassembled WGS sequence"/>
</dbReference>
<evidence type="ECO:0000256" key="1">
    <source>
        <dbReference type="SAM" id="Phobius"/>
    </source>
</evidence>
<dbReference type="InterPro" id="IPR036259">
    <property type="entry name" value="MFS_trans_sf"/>
</dbReference>
<keyword evidence="3" id="KW-1185">Reference proteome</keyword>
<dbReference type="AlphaFoldDB" id="A0A8J3PJM7"/>
<feature type="transmembrane region" description="Helical" evidence="1">
    <location>
        <begin position="45"/>
        <end position="69"/>
    </location>
</feature>
<keyword evidence="1" id="KW-0812">Transmembrane</keyword>
<protein>
    <submittedName>
        <fullName evidence="2">Uncharacterized protein</fullName>
    </submittedName>
</protein>
<evidence type="ECO:0000313" key="3">
    <source>
        <dbReference type="Proteomes" id="UP000653674"/>
    </source>
</evidence>
<evidence type="ECO:0000313" key="2">
    <source>
        <dbReference type="EMBL" id="GIG72451.1"/>
    </source>
</evidence>
<dbReference type="SUPFAM" id="SSF103473">
    <property type="entry name" value="MFS general substrate transporter"/>
    <property type="match status" value="1"/>
</dbReference>
<keyword evidence="1" id="KW-0472">Membrane</keyword>
<sequence>MSKRYVQHYPVEEYEGDYDVYGDHGDDEYVEPEPVRRTAPASVHLVAIIGYVAGLALLAAGVAAVVYALGGHRYLEGQFAVDLSAVTGAGIAVGALLVFAALFTLAISRKLQRGRRWVRVLVLLLAAASIAHTLYTGLFAVGGSNVLLGLVLPVIYVVLLNTSAARSWFRRHTY</sequence>
<reference evidence="2" key="1">
    <citation type="submission" date="2021-01" db="EMBL/GenBank/DDBJ databases">
        <title>Whole genome shotgun sequence of Planosporangium flavigriseum NBRC 105377.</title>
        <authorList>
            <person name="Komaki H."/>
            <person name="Tamura T."/>
        </authorList>
    </citation>
    <scope>NUCLEOTIDE SEQUENCE</scope>
    <source>
        <strain evidence="2">NBRC 105377</strain>
    </source>
</reference>
<organism evidence="2 3">
    <name type="scientific">Planosporangium flavigriseum</name>
    <dbReference type="NCBI Taxonomy" id="373681"/>
    <lineage>
        <taxon>Bacteria</taxon>
        <taxon>Bacillati</taxon>
        <taxon>Actinomycetota</taxon>
        <taxon>Actinomycetes</taxon>
        <taxon>Micromonosporales</taxon>
        <taxon>Micromonosporaceae</taxon>
        <taxon>Planosporangium</taxon>
    </lineage>
</organism>
<gene>
    <name evidence="2" type="ORF">Pfl04_08550</name>
</gene>
<name>A0A8J3PJM7_9ACTN</name>
<accession>A0A8J3PJM7</accession>
<feature type="transmembrane region" description="Helical" evidence="1">
    <location>
        <begin position="147"/>
        <end position="169"/>
    </location>
</feature>
<keyword evidence="1" id="KW-1133">Transmembrane helix</keyword>
<comment type="caution">
    <text evidence="2">The sequence shown here is derived from an EMBL/GenBank/DDBJ whole genome shotgun (WGS) entry which is preliminary data.</text>
</comment>
<feature type="transmembrane region" description="Helical" evidence="1">
    <location>
        <begin position="89"/>
        <end position="108"/>
    </location>
</feature>
<proteinExistence type="predicted"/>